<dbReference type="Proteomes" id="UP001056120">
    <property type="component" value="Linkage Group LG12"/>
</dbReference>
<protein>
    <submittedName>
        <fullName evidence="1">Uncharacterized protein</fullName>
    </submittedName>
</protein>
<name>A0ACB9HBM9_9ASTR</name>
<comment type="caution">
    <text evidence="1">The sequence shown here is derived from an EMBL/GenBank/DDBJ whole genome shotgun (WGS) entry which is preliminary data.</text>
</comment>
<accession>A0ACB9HBM9</accession>
<sequence>MEGAESKSPMQKEDDQIGPEISIALAETIEEFHHCVEDILDEIEQDENFSEMTAESYDNKKSYLTRHLIELSRLHRLLADQHVCLVEEVSKNCPSLIKNQYLDSSDSSSPQVIQMLTHQKSSPLKLKTTIGSDFVFRASGGCSNVVDEPVSDKKLQEDETTEFKSQENESEITTEKSNVVDEPVSDKKLLEDETTEFKSQENESEITTEKSNVVDEPVSDKKLLEDETTEFKSQENESEITTEKSHLELQKQVDDLKLVISESDLKFKAMEEELEKSRKSLSIAKDTISNLKGDKSSKVYQQNLMMKYELQSGQKLVGQAREQLSVQMENFHRLEQQVESCASEITVREDQIKKLNTKNDQYKSEILRLEETLKSKEDIWNHDVIKLKVQLKNKSKSFDDLKRQLNNVRSERNRTCGKLETLKEERCSQDKLIQELETRLNTLQVEHERVVSSFENAEKLNDELTLKVVELEREVDRLREVISVITEEKIEVIKQLSFSLEHYMSNYKQLRQLYAANKTCFFGFSNCLNTQ</sequence>
<evidence type="ECO:0000313" key="1">
    <source>
        <dbReference type="EMBL" id="KAI3793140.1"/>
    </source>
</evidence>
<reference evidence="1 2" key="2">
    <citation type="journal article" date="2022" name="Mol. Ecol. Resour.">
        <title>The genomes of chicory, endive, great burdock and yacon provide insights into Asteraceae paleo-polyploidization history and plant inulin production.</title>
        <authorList>
            <person name="Fan W."/>
            <person name="Wang S."/>
            <person name="Wang H."/>
            <person name="Wang A."/>
            <person name="Jiang F."/>
            <person name="Liu H."/>
            <person name="Zhao H."/>
            <person name="Xu D."/>
            <person name="Zhang Y."/>
        </authorList>
    </citation>
    <scope>NUCLEOTIDE SEQUENCE [LARGE SCALE GENOMIC DNA]</scope>
    <source>
        <strain evidence="2">cv. Yunnan</strain>
        <tissue evidence="1">Leaves</tissue>
    </source>
</reference>
<keyword evidence="2" id="KW-1185">Reference proteome</keyword>
<proteinExistence type="predicted"/>
<organism evidence="1 2">
    <name type="scientific">Smallanthus sonchifolius</name>
    <dbReference type="NCBI Taxonomy" id="185202"/>
    <lineage>
        <taxon>Eukaryota</taxon>
        <taxon>Viridiplantae</taxon>
        <taxon>Streptophyta</taxon>
        <taxon>Embryophyta</taxon>
        <taxon>Tracheophyta</taxon>
        <taxon>Spermatophyta</taxon>
        <taxon>Magnoliopsida</taxon>
        <taxon>eudicotyledons</taxon>
        <taxon>Gunneridae</taxon>
        <taxon>Pentapetalae</taxon>
        <taxon>asterids</taxon>
        <taxon>campanulids</taxon>
        <taxon>Asterales</taxon>
        <taxon>Asteraceae</taxon>
        <taxon>Asteroideae</taxon>
        <taxon>Heliantheae alliance</taxon>
        <taxon>Millerieae</taxon>
        <taxon>Smallanthus</taxon>
    </lineage>
</organism>
<reference evidence="2" key="1">
    <citation type="journal article" date="2022" name="Mol. Ecol. Resour.">
        <title>The genomes of chicory, endive, great burdock and yacon provide insights into Asteraceae palaeo-polyploidization history and plant inulin production.</title>
        <authorList>
            <person name="Fan W."/>
            <person name="Wang S."/>
            <person name="Wang H."/>
            <person name="Wang A."/>
            <person name="Jiang F."/>
            <person name="Liu H."/>
            <person name="Zhao H."/>
            <person name="Xu D."/>
            <person name="Zhang Y."/>
        </authorList>
    </citation>
    <scope>NUCLEOTIDE SEQUENCE [LARGE SCALE GENOMIC DNA]</scope>
    <source>
        <strain evidence="2">cv. Yunnan</strain>
    </source>
</reference>
<gene>
    <name evidence="1" type="ORF">L1987_35755</name>
</gene>
<dbReference type="EMBL" id="CM042029">
    <property type="protein sequence ID" value="KAI3793140.1"/>
    <property type="molecule type" value="Genomic_DNA"/>
</dbReference>
<evidence type="ECO:0000313" key="2">
    <source>
        <dbReference type="Proteomes" id="UP001056120"/>
    </source>
</evidence>